<dbReference type="EMBL" id="VFPG01000001">
    <property type="protein sequence ID" value="TQM29385.1"/>
    <property type="molecule type" value="Genomic_DNA"/>
</dbReference>
<name>A0A543F6C6_9NOCA</name>
<sequence length="468" mass="51195">MRDVVVLIPGIGGSVLARDGKELWAPTPGAVLRGVLSLGRSIKRLRLDGDDPAAADVDGVVATRVVPDLHIVPGLDWKIDGYTRCRDQLVKRCGAVEGENYFEFPYDWRRDNRAAAAKLARSAHDWLRNWREKSGAADAKLVLIGHSMGGIVSRLYLEQFDGWKDTRRLITFGTPYSGSVNALEFLANGFRKSWGPFDVDLSDLLRSFTSAYQLLPSYRCVAGADGKWLNLDDVSLDWSRTGVDVARLKDAVELHRGLREQVDDRIRANGPGYEIRPVIGDFQPTRWAAKLTDGRLEVLWARKAAGEDGGDSTVPKVSAVPHELMDGWRNVSFVSQKHGSLQNDDPVLDHVVGLVTAPDLDHVDVFPAVKDPVALEVEDVTTDEPMVVRAKTADPAAPLVATVEDLGRGVTTRYPLTEASDGWRQATLANLLPGDYRVTVAAETVHPVTDLVSVVDIDELARSAEGPG</sequence>
<dbReference type="InterPro" id="IPR003386">
    <property type="entry name" value="LACT/PDAT_acylTrfase"/>
</dbReference>
<dbReference type="PANTHER" id="PTHR11440">
    <property type="entry name" value="LECITHIN-CHOLESTEROL ACYLTRANSFERASE-RELATED"/>
    <property type="match status" value="1"/>
</dbReference>
<dbReference type="Proteomes" id="UP000316331">
    <property type="component" value="Unassembled WGS sequence"/>
</dbReference>
<evidence type="ECO:0000313" key="1">
    <source>
        <dbReference type="EMBL" id="TQM29385.1"/>
    </source>
</evidence>
<dbReference type="OrthoDB" id="8871309at2"/>
<organism evidence="1 2">
    <name type="scientific">Nocardia bhagyanarayanae</name>
    <dbReference type="NCBI Taxonomy" id="1215925"/>
    <lineage>
        <taxon>Bacteria</taxon>
        <taxon>Bacillati</taxon>
        <taxon>Actinomycetota</taxon>
        <taxon>Actinomycetes</taxon>
        <taxon>Mycobacteriales</taxon>
        <taxon>Nocardiaceae</taxon>
        <taxon>Nocardia</taxon>
    </lineage>
</organism>
<dbReference type="GO" id="GO:0008374">
    <property type="term" value="F:O-acyltransferase activity"/>
    <property type="evidence" value="ECO:0007669"/>
    <property type="project" value="InterPro"/>
</dbReference>
<dbReference type="GO" id="GO:0006629">
    <property type="term" value="P:lipid metabolic process"/>
    <property type="evidence" value="ECO:0007669"/>
    <property type="project" value="InterPro"/>
</dbReference>
<evidence type="ECO:0000313" key="2">
    <source>
        <dbReference type="Proteomes" id="UP000316331"/>
    </source>
</evidence>
<dbReference type="RefSeq" id="WP_141807867.1">
    <property type="nucleotide sequence ID" value="NZ_VFPG01000001.1"/>
</dbReference>
<proteinExistence type="predicted"/>
<dbReference type="SUPFAM" id="SSF53474">
    <property type="entry name" value="alpha/beta-Hydrolases"/>
    <property type="match status" value="1"/>
</dbReference>
<dbReference type="Pfam" id="PF02450">
    <property type="entry name" value="LCAT"/>
    <property type="match status" value="1"/>
</dbReference>
<comment type="caution">
    <text evidence="1">The sequence shown here is derived from an EMBL/GenBank/DDBJ whole genome shotgun (WGS) entry which is preliminary data.</text>
</comment>
<reference evidence="1 2" key="1">
    <citation type="submission" date="2019-06" db="EMBL/GenBank/DDBJ databases">
        <title>Sequencing the genomes of 1000 actinobacteria strains.</title>
        <authorList>
            <person name="Klenk H.-P."/>
        </authorList>
    </citation>
    <scope>NUCLEOTIDE SEQUENCE [LARGE SCALE GENOMIC DNA]</scope>
    <source>
        <strain evidence="1 2">DSM 103495</strain>
    </source>
</reference>
<dbReference type="AlphaFoldDB" id="A0A543F6C6"/>
<dbReference type="InterPro" id="IPR029058">
    <property type="entry name" value="AB_hydrolase_fold"/>
</dbReference>
<accession>A0A543F6C6</accession>
<protein>
    <submittedName>
        <fullName evidence="1">Lecithin:cholesterol acyltransferase</fullName>
    </submittedName>
</protein>
<dbReference type="Gene3D" id="3.40.50.1820">
    <property type="entry name" value="alpha/beta hydrolase"/>
    <property type="match status" value="1"/>
</dbReference>
<keyword evidence="1" id="KW-0012">Acyltransferase</keyword>
<gene>
    <name evidence="1" type="ORF">FB390_0983</name>
</gene>
<keyword evidence="2" id="KW-1185">Reference proteome</keyword>
<keyword evidence="1" id="KW-0808">Transferase</keyword>